<dbReference type="RefSeq" id="WP_118421181.1">
    <property type="nucleotide sequence ID" value="NZ_QRZF01000034.1"/>
</dbReference>
<feature type="domain" description="Helicase C-terminal" evidence="17">
    <location>
        <begin position="467"/>
        <end position="624"/>
    </location>
</feature>
<dbReference type="Gene3D" id="2.40.50.140">
    <property type="entry name" value="Nucleic acid-binding proteins"/>
    <property type="match status" value="1"/>
</dbReference>
<dbReference type="Pfam" id="PF19833">
    <property type="entry name" value="RecG_dom3_C"/>
    <property type="match status" value="1"/>
</dbReference>
<evidence type="ECO:0000256" key="1">
    <source>
        <dbReference type="ARBA" id="ARBA00007504"/>
    </source>
</evidence>
<dbReference type="GO" id="GO:0016887">
    <property type="term" value="F:ATP hydrolysis activity"/>
    <property type="evidence" value="ECO:0007669"/>
    <property type="project" value="RHEA"/>
</dbReference>
<dbReference type="InterPro" id="IPR033454">
    <property type="entry name" value="RecG_wedge"/>
</dbReference>
<dbReference type="AlphaFoldDB" id="A0A412XQ81"/>
<dbReference type="SMART" id="SM00490">
    <property type="entry name" value="HELICc"/>
    <property type="match status" value="1"/>
</dbReference>
<evidence type="ECO:0000313" key="19">
    <source>
        <dbReference type="Proteomes" id="UP000283850"/>
    </source>
</evidence>
<dbReference type="SUPFAM" id="SSF52540">
    <property type="entry name" value="P-loop containing nucleoside triphosphate hydrolases"/>
    <property type="match status" value="2"/>
</dbReference>
<comment type="caution">
    <text evidence="18">The sequence shown here is derived from an EMBL/GenBank/DDBJ whole genome shotgun (WGS) entry which is preliminary data.</text>
</comment>
<keyword evidence="11" id="KW-0413">Isomerase</keyword>
<reference evidence="18 19" key="1">
    <citation type="submission" date="2018-08" db="EMBL/GenBank/DDBJ databases">
        <title>A genome reference for cultivated species of the human gut microbiota.</title>
        <authorList>
            <person name="Zou Y."/>
            <person name="Xue W."/>
            <person name="Luo G."/>
        </authorList>
    </citation>
    <scope>NUCLEOTIDE SEQUENCE [LARGE SCALE GENOMIC DNA]</scope>
    <source>
        <strain evidence="18 19">AF14-32</strain>
    </source>
</reference>
<dbReference type="NCBIfam" id="NF008168">
    <property type="entry name" value="PRK10917.2-2"/>
    <property type="match status" value="1"/>
</dbReference>
<keyword evidence="6 15" id="KW-0347">Helicase</keyword>
<dbReference type="InterPro" id="IPR001650">
    <property type="entry name" value="Helicase_C-like"/>
</dbReference>
<dbReference type="Pfam" id="PF00270">
    <property type="entry name" value="DEAD"/>
    <property type="match status" value="1"/>
</dbReference>
<keyword evidence="3 15" id="KW-0547">Nucleotide-binding</keyword>
<keyword evidence="10 15" id="KW-0234">DNA repair</keyword>
<evidence type="ECO:0000256" key="9">
    <source>
        <dbReference type="ARBA" id="ARBA00023172"/>
    </source>
</evidence>
<gene>
    <name evidence="18" type="ORF">DWW10_24800</name>
</gene>
<dbReference type="GO" id="GO:0006281">
    <property type="term" value="P:DNA repair"/>
    <property type="evidence" value="ECO:0007669"/>
    <property type="project" value="UniProtKB-UniRule"/>
</dbReference>
<evidence type="ECO:0000259" key="16">
    <source>
        <dbReference type="PROSITE" id="PS51192"/>
    </source>
</evidence>
<dbReference type="InterPro" id="IPR014001">
    <property type="entry name" value="Helicase_ATP-bd"/>
</dbReference>
<evidence type="ECO:0000256" key="5">
    <source>
        <dbReference type="ARBA" id="ARBA00022801"/>
    </source>
</evidence>
<comment type="function">
    <text evidence="15">Plays a critical role in recombination and DNA repair. Helps process Holliday junction intermediates to mature products by catalyzing branch migration. Has replication fork regression activity, unwinds stalled or blocked replication forks to make a HJ that can be resolved. Has a DNA unwinding activity characteristic of a DNA helicase with 3'-5' polarity.</text>
</comment>
<sequence>MFDLASRDIKYLSGVGPQRASVLNKELNIYSLHDLLYYFPYKYVDRSRIYYIHEIDGTMPYIQLKGEILGFETIGEGRQRRLIAHFSDGTGIVDLVWFQGIKFLVGKYKVHQEYIVFGKPSVFNGRINIAHPDIDNASELKLSTMGLQPYYNTTEKMKRSSLNSHAIEKMMSAVVQQLREPLPETLSPAILTKHHLMPLTEALVNIHFPANPELLRKAQYRLKFEELFYVQLNILRYAKDRQRKYRGYVFETVGEIFNTFYAKNLPFELTGAQKRVLKEIRRDVGSGKQMNRLLQGDVGSGKTLVALMSMLIALDNGYQACMMAPTEILANQHFETIRELLYGMDIRVELLTGSVKGKKREAILTGLLTGDVRILIGTHAVIEDTVNFSSLGLVVIDEQHRFGVAQRARLWTKNAQPPHVLVMTATPIPRTLAMTLYGDLDVSVIDELPPGRKPIVTIHKYDAHRVSLYQSVHRQIAEGRQVYIVYPLIKESEKIDLKNLEEGYLHICEEFPDCKVCKVHGKMKAAEKDAQMQLFVSGEAQIMVATTVIEVGVNVPNASVMIIENAERFGLSQLHQLRGRVGRGAEQSYCILVTGYKLVEETRKRLEIMVRTNDGFEIAEADLKLRGPGDLEGTQQSGIAFDLKIADIARDGQLLQYVRNVAEEVVDADPTGIRPENEILWRQLKALRKTNVNWASIS</sequence>
<keyword evidence="5 15" id="KW-0378">Hydrolase</keyword>
<dbReference type="GO" id="GO:0006310">
    <property type="term" value="P:DNA recombination"/>
    <property type="evidence" value="ECO:0007669"/>
    <property type="project" value="UniProtKB-UniRule"/>
</dbReference>
<evidence type="ECO:0000256" key="12">
    <source>
        <dbReference type="ARBA" id="ARBA00034617"/>
    </source>
</evidence>
<evidence type="ECO:0000256" key="13">
    <source>
        <dbReference type="ARBA" id="ARBA00034808"/>
    </source>
</evidence>
<name>A0A412XQ81_9BACE</name>
<dbReference type="PROSITE" id="PS51192">
    <property type="entry name" value="HELICASE_ATP_BIND_1"/>
    <property type="match status" value="1"/>
</dbReference>
<evidence type="ECO:0000256" key="10">
    <source>
        <dbReference type="ARBA" id="ARBA00023204"/>
    </source>
</evidence>
<evidence type="ECO:0000259" key="17">
    <source>
        <dbReference type="PROSITE" id="PS51194"/>
    </source>
</evidence>
<dbReference type="GO" id="GO:0005524">
    <property type="term" value="F:ATP binding"/>
    <property type="evidence" value="ECO:0007669"/>
    <property type="project" value="UniProtKB-KW"/>
</dbReference>
<dbReference type="GO" id="GO:0043138">
    <property type="term" value="F:3'-5' DNA helicase activity"/>
    <property type="evidence" value="ECO:0007669"/>
    <property type="project" value="UniProtKB-EC"/>
</dbReference>
<dbReference type="PROSITE" id="PS51194">
    <property type="entry name" value="HELICASE_CTER"/>
    <property type="match status" value="1"/>
</dbReference>
<dbReference type="EC" id="5.6.2.4" evidence="13 15"/>
<organism evidence="18 19">
    <name type="scientific">Bacteroides intestinalis</name>
    <dbReference type="NCBI Taxonomy" id="329854"/>
    <lineage>
        <taxon>Bacteria</taxon>
        <taxon>Pseudomonadati</taxon>
        <taxon>Bacteroidota</taxon>
        <taxon>Bacteroidia</taxon>
        <taxon>Bacteroidales</taxon>
        <taxon>Bacteroidaceae</taxon>
        <taxon>Bacteroides</taxon>
    </lineage>
</organism>
<dbReference type="Pfam" id="PF17191">
    <property type="entry name" value="RecG_wedge"/>
    <property type="match status" value="1"/>
</dbReference>
<evidence type="ECO:0000256" key="2">
    <source>
        <dbReference type="ARBA" id="ARBA00017846"/>
    </source>
</evidence>
<keyword evidence="7 15" id="KW-0067">ATP-binding</keyword>
<comment type="catalytic activity">
    <reaction evidence="14 15">
        <text>ATP + H2O = ADP + phosphate + H(+)</text>
        <dbReference type="Rhea" id="RHEA:13065"/>
        <dbReference type="ChEBI" id="CHEBI:15377"/>
        <dbReference type="ChEBI" id="CHEBI:15378"/>
        <dbReference type="ChEBI" id="CHEBI:30616"/>
        <dbReference type="ChEBI" id="CHEBI:43474"/>
        <dbReference type="ChEBI" id="CHEBI:456216"/>
        <dbReference type="EC" id="5.6.2.4"/>
    </reaction>
</comment>
<keyword evidence="4 15" id="KW-0227">DNA damage</keyword>
<dbReference type="SUPFAM" id="SSF50249">
    <property type="entry name" value="Nucleic acid-binding proteins"/>
    <property type="match status" value="1"/>
</dbReference>
<keyword evidence="9 15" id="KW-0233">DNA recombination</keyword>
<evidence type="ECO:0000256" key="8">
    <source>
        <dbReference type="ARBA" id="ARBA00023125"/>
    </source>
</evidence>
<evidence type="ECO:0000256" key="11">
    <source>
        <dbReference type="ARBA" id="ARBA00023235"/>
    </source>
</evidence>
<evidence type="ECO:0000256" key="6">
    <source>
        <dbReference type="ARBA" id="ARBA00022806"/>
    </source>
</evidence>
<dbReference type="InterPro" id="IPR011545">
    <property type="entry name" value="DEAD/DEAH_box_helicase_dom"/>
</dbReference>
<evidence type="ECO:0000256" key="4">
    <source>
        <dbReference type="ARBA" id="ARBA00022763"/>
    </source>
</evidence>
<evidence type="ECO:0000256" key="15">
    <source>
        <dbReference type="RuleBase" id="RU363016"/>
    </source>
</evidence>
<dbReference type="CDD" id="cd04488">
    <property type="entry name" value="RecG_wedge_OBF"/>
    <property type="match status" value="1"/>
</dbReference>
<evidence type="ECO:0000256" key="7">
    <source>
        <dbReference type="ARBA" id="ARBA00022840"/>
    </source>
</evidence>
<proteinExistence type="inferred from homology"/>
<dbReference type="SMART" id="SM00487">
    <property type="entry name" value="DEXDc"/>
    <property type="match status" value="1"/>
</dbReference>
<protein>
    <recommendedName>
        <fullName evidence="2 15">ATP-dependent DNA helicase RecG</fullName>
        <ecNumber evidence="13 15">5.6.2.4</ecNumber>
    </recommendedName>
</protein>
<keyword evidence="8" id="KW-0238">DNA-binding</keyword>
<dbReference type="NCBIfam" id="TIGR00643">
    <property type="entry name" value="recG"/>
    <property type="match status" value="1"/>
</dbReference>
<dbReference type="Pfam" id="PF00271">
    <property type="entry name" value="Helicase_C"/>
    <property type="match status" value="1"/>
</dbReference>
<dbReference type="EMBL" id="QRZF01000034">
    <property type="protein sequence ID" value="RGV47317.1"/>
    <property type="molecule type" value="Genomic_DNA"/>
</dbReference>
<dbReference type="InterPro" id="IPR027417">
    <property type="entry name" value="P-loop_NTPase"/>
</dbReference>
<dbReference type="InterPro" id="IPR004609">
    <property type="entry name" value="ATP-dep_DNA_helicase_RecG"/>
</dbReference>
<evidence type="ECO:0000256" key="14">
    <source>
        <dbReference type="ARBA" id="ARBA00048988"/>
    </source>
</evidence>
<dbReference type="PANTHER" id="PTHR47964:SF1">
    <property type="entry name" value="ATP-DEPENDENT DNA HELICASE HOMOLOG RECG, CHLOROPLASTIC"/>
    <property type="match status" value="1"/>
</dbReference>
<comment type="catalytic activity">
    <reaction evidence="12 15">
        <text>Couples ATP hydrolysis with the unwinding of duplex DNA by translocating in the 3'-5' direction.</text>
        <dbReference type="EC" id="5.6.2.4"/>
    </reaction>
</comment>
<dbReference type="GO" id="GO:0003677">
    <property type="term" value="F:DNA binding"/>
    <property type="evidence" value="ECO:0007669"/>
    <property type="project" value="UniProtKB-KW"/>
</dbReference>
<accession>A0A412XQ81</accession>
<dbReference type="Proteomes" id="UP000283850">
    <property type="component" value="Unassembled WGS sequence"/>
</dbReference>
<feature type="domain" description="Helicase ATP-binding" evidence="16">
    <location>
        <begin position="283"/>
        <end position="445"/>
    </location>
</feature>
<evidence type="ECO:0000313" key="18">
    <source>
        <dbReference type="EMBL" id="RGV47317.1"/>
    </source>
</evidence>
<dbReference type="InterPro" id="IPR012340">
    <property type="entry name" value="NA-bd_OB-fold"/>
</dbReference>
<dbReference type="CDD" id="cd17992">
    <property type="entry name" value="DEXHc_RecG"/>
    <property type="match status" value="1"/>
</dbReference>
<dbReference type="PANTHER" id="PTHR47964">
    <property type="entry name" value="ATP-DEPENDENT DNA HELICASE HOMOLOG RECG, CHLOROPLASTIC"/>
    <property type="match status" value="1"/>
</dbReference>
<evidence type="ECO:0000256" key="3">
    <source>
        <dbReference type="ARBA" id="ARBA00022741"/>
    </source>
</evidence>
<dbReference type="NCBIfam" id="NF008165">
    <property type="entry name" value="PRK10917.1-3"/>
    <property type="match status" value="1"/>
</dbReference>
<dbReference type="Gene3D" id="3.40.50.300">
    <property type="entry name" value="P-loop containing nucleotide triphosphate hydrolases"/>
    <property type="match status" value="2"/>
</dbReference>
<comment type="similarity">
    <text evidence="1 15">Belongs to the helicase family. RecG subfamily.</text>
</comment>
<dbReference type="InterPro" id="IPR045562">
    <property type="entry name" value="RecG_dom3_C"/>
</dbReference>
<dbReference type="InterPro" id="IPR047112">
    <property type="entry name" value="RecG/Mfd"/>
</dbReference>